<protein>
    <submittedName>
        <fullName evidence="1">Uncharacterized protein</fullName>
    </submittedName>
</protein>
<organism evidence="1 2">
    <name type="scientific">Candidatus Yanofskybacteria bacterium RIFCSPHIGHO2_01_FULL_44_22</name>
    <dbReference type="NCBI Taxonomy" id="1802669"/>
    <lineage>
        <taxon>Bacteria</taxon>
        <taxon>Candidatus Yanofskyibacteriota</taxon>
    </lineage>
</organism>
<reference evidence="1 2" key="1">
    <citation type="journal article" date="2016" name="Nat. Commun.">
        <title>Thousands of microbial genomes shed light on interconnected biogeochemical processes in an aquifer system.</title>
        <authorList>
            <person name="Anantharaman K."/>
            <person name="Brown C.T."/>
            <person name="Hug L.A."/>
            <person name="Sharon I."/>
            <person name="Castelle C.J."/>
            <person name="Probst A.J."/>
            <person name="Thomas B.C."/>
            <person name="Singh A."/>
            <person name="Wilkins M.J."/>
            <person name="Karaoz U."/>
            <person name="Brodie E.L."/>
            <person name="Williams K.H."/>
            <person name="Hubbard S.S."/>
            <person name="Banfield J.F."/>
        </authorList>
    </citation>
    <scope>NUCLEOTIDE SEQUENCE [LARGE SCALE GENOMIC DNA]</scope>
</reference>
<dbReference type="EMBL" id="MGJJ01000028">
    <property type="protein sequence ID" value="OGN04136.1"/>
    <property type="molecule type" value="Genomic_DNA"/>
</dbReference>
<accession>A0A1F8EVT9</accession>
<sequence>MAAESAMNLAFAPTQTSLSAKLPTKLPISRWASKEYRPNSSMSPKTAILLPVLSGNIFSVSRAMCIDAGEAL</sequence>
<dbReference type="STRING" id="1802669.A2746_01740"/>
<gene>
    <name evidence="1" type="ORF">A2746_01740</name>
</gene>
<name>A0A1F8EVT9_9BACT</name>
<dbReference type="AlphaFoldDB" id="A0A1F8EVT9"/>
<evidence type="ECO:0000313" key="1">
    <source>
        <dbReference type="EMBL" id="OGN04136.1"/>
    </source>
</evidence>
<evidence type="ECO:0000313" key="2">
    <source>
        <dbReference type="Proteomes" id="UP000177419"/>
    </source>
</evidence>
<comment type="caution">
    <text evidence="1">The sequence shown here is derived from an EMBL/GenBank/DDBJ whole genome shotgun (WGS) entry which is preliminary data.</text>
</comment>
<dbReference type="Proteomes" id="UP000177419">
    <property type="component" value="Unassembled WGS sequence"/>
</dbReference>
<proteinExistence type="predicted"/>